<dbReference type="InterPro" id="IPR011991">
    <property type="entry name" value="ArsR-like_HTH"/>
</dbReference>
<evidence type="ECO:0000313" key="5">
    <source>
        <dbReference type="EMBL" id="MFD2465423.1"/>
    </source>
</evidence>
<dbReference type="SUPFAM" id="SSF46785">
    <property type="entry name" value="Winged helix' DNA-binding domain"/>
    <property type="match status" value="1"/>
</dbReference>
<dbReference type="PANTHER" id="PTHR38465">
    <property type="entry name" value="HTH-TYPE TRANSCRIPTIONAL REGULATOR MJ1563-RELATED"/>
    <property type="match status" value="1"/>
</dbReference>
<dbReference type="InterPro" id="IPR000835">
    <property type="entry name" value="HTH_MarR-typ"/>
</dbReference>
<dbReference type="InterPro" id="IPR036390">
    <property type="entry name" value="WH_DNA-bd_sf"/>
</dbReference>
<reference evidence="6" key="1">
    <citation type="journal article" date="2019" name="Int. J. Syst. Evol. Microbiol.">
        <title>The Global Catalogue of Microorganisms (GCM) 10K type strain sequencing project: providing services to taxonomists for standard genome sequencing and annotation.</title>
        <authorList>
            <consortium name="The Broad Institute Genomics Platform"/>
            <consortium name="The Broad Institute Genome Sequencing Center for Infectious Disease"/>
            <person name="Wu L."/>
            <person name="Ma J."/>
        </authorList>
    </citation>
    <scope>NUCLEOTIDE SEQUENCE [LARGE SCALE GENOMIC DNA]</scope>
    <source>
        <strain evidence="6">CGMCC 4.7643</strain>
    </source>
</reference>
<sequence>MTANTDAAEQLALALIGNGLQRMTARVLAMLLFVEQETVTAGELAELLEASPGSISTALKSLSAVGLVEKVPAPGSRREHFRFPDEGWATLMSTQNAVVGQMQDAAETGIKAVGRKSRAGERLADMQDFYAHVMREMPAVIDRWRENRIRR</sequence>
<dbReference type="PANTHER" id="PTHR38465:SF2">
    <property type="entry name" value="HTH-TYPE TRANSCRIPTIONAL REGULATOR MMPR5"/>
    <property type="match status" value="1"/>
</dbReference>
<keyword evidence="6" id="KW-1185">Reference proteome</keyword>
<dbReference type="Pfam" id="PF12802">
    <property type="entry name" value="MarR_2"/>
    <property type="match status" value="1"/>
</dbReference>
<gene>
    <name evidence="5" type="ORF">ACFSYJ_42865</name>
</gene>
<keyword evidence="2" id="KW-0238">DNA-binding</keyword>
<proteinExistence type="predicted"/>
<dbReference type="Gene3D" id="1.10.10.10">
    <property type="entry name" value="Winged helix-like DNA-binding domain superfamily/Winged helix DNA-binding domain"/>
    <property type="match status" value="1"/>
</dbReference>
<dbReference type="EMBL" id="JBHUKU010000031">
    <property type="protein sequence ID" value="MFD2465423.1"/>
    <property type="molecule type" value="Genomic_DNA"/>
</dbReference>
<evidence type="ECO:0000256" key="2">
    <source>
        <dbReference type="ARBA" id="ARBA00023125"/>
    </source>
</evidence>
<dbReference type="Proteomes" id="UP001597419">
    <property type="component" value="Unassembled WGS sequence"/>
</dbReference>
<evidence type="ECO:0000313" key="6">
    <source>
        <dbReference type="Proteomes" id="UP001597419"/>
    </source>
</evidence>
<evidence type="ECO:0000256" key="1">
    <source>
        <dbReference type="ARBA" id="ARBA00023015"/>
    </source>
</evidence>
<keyword evidence="1" id="KW-0805">Transcription regulation</keyword>
<evidence type="ECO:0000259" key="4">
    <source>
        <dbReference type="Pfam" id="PF12802"/>
    </source>
</evidence>
<protein>
    <submittedName>
        <fullName evidence="5">GbsR/MarR family transcriptional regulator</fullName>
    </submittedName>
</protein>
<dbReference type="InterPro" id="IPR052362">
    <property type="entry name" value="HTH-GbsR_regulator"/>
</dbReference>
<dbReference type="CDD" id="cd00090">
    <property type="entry name" value="HTH_ARSR"/>
    <property type="match status" value="1"/>
</dbReference>
<evidence type="ECO:0000256" key="3">
    <source>
        <dbReference type="ARBA" id="ARBA00023163"/>
    </source>
</evidence>
<dbReference type="InterPro" id="IPR036388">
    <property type="entry name" value="WH-like_DNA-bd_sf"/>
</dbReference>
<comment type="caution">
    <text evidence="5">The sequence shown here is derived from an EMBL/GenBank/DDBJ whole genome shotgun (WGS) entry which is preliminary data.</text>
</comment>
<keyword evidence="3" id="KW-0804">Transcription</keyword>
<organism evidence="5 6">
    <name type="scientific">Amycolatopsis samaneae</name>
    <dbReference type="NCBI Taxonomy" id="664691"/>
    <lineage>
        <taxon>Bacteria</taxon>
        <taxon>Bacillati</taxon>
        <taxon>Actinomycetota</taxon>
        <taxon>Actinomycetes</taxon>
        <taxon>Pseudonocardiales</taxon>
        <taxon>Pseudonocardiaceae</taxon>
        <taxon>Amycolatopsis</taxon>
    </lineage>
</organism>
<name>A0ABW5GWV8_9PSEU</name>
<dbReference type="Gene3D" id="1.10.287.160">
    <property type="entry name" value="HR1 repeat"/>
    <property type="match status" value="1"/>
</dbReference>
<feature type="domain" description="HTH marR-type" evidence="4">
    <location>
        <begin position="19"/>
        <end position="79"/>
    </location>
</feature>
<accession>A0ABW5GWV8</accession>
<dbReference type="RefSeq" id="WP_345408197.1">
    <property type="nucleotide sequence ID" value="NZ_BAABHG010000026.1"/>
</dbReference>